<keyword evidence="6" id="KW-1185">Reference proteome</keyword>
<name>A0ABV8Q9Z4_9MICO</name>
<dbReference type="InterPro" id="IPR016166">
    <property type="entry name" value="FAD-bd_PCMH"/>
</dbReference>
<protein>
    <submittedName>
        <fullName evidence="5">FAD-binding protein</fullName>
    </submittedName>
</protein>
<dbReference type="InterPro" id="IPR016169">
    <property type="entry name" value="FAD-bd_PCMH_sub2"/>
</dbReference>
<dbReference type="EMBL" id="JBHSCN010000005">
    <property type="protein sequence ID" value="MFC4244281.1"/>
    <property type="molecule type" value="Genomic_DNA"/>
</dbReference>
<reference evidence="6" key="1">
    <citation type="journal article" date="2019" name="Int. J. Syst. Evol. Microbiol.">
        <title>The Global Catalogue of Microorganisms (GCM) 10K type strain sequencing project: providing services to taxonomists for standard genome sequencing and annotation.</title>
        <authorList>
            <consortium name="The Broad Institute Genomics Platform"/>
            <consortium name="The Broad Institute Genome Sequencing Center for Infectious Disease"/>
            <person name="Wu L."/>
            <person name="Ma J."/>
        </authorList>
    </citation>
    <scope>NUCLEOTIDE SEQUENCE [LARGE SCALE GENOMIC DNA]</scope>
    <source>
        <strain evidence="6">CGMCC 1.10363</strain>
    </source>
</reference>
<dbReference type="InterPro" id="IPR006094">
    <property type="entry name" value="Oxid_FAD_bind_N"/>
</dbReference>
<sequence length="451" mass="48808">MTRETRVSSWGRLRHDPHQVIALRDRRTAGSLIAASSLPGLAVGMERSYGDVSTNRGGTLWDCRGLDKFLAFDEDTGILSCESGVLLRDIQATFSSRGWMLPVTPGTALVTVGGAIANDVHGKNHHVAGSFGNHVLSVTLLRTDGEIIECSPTENPDWFAATVGGLGLTGVILEATVQLARVPGLWLAVERLVFESLDEFFELSEASSATFPYTVAWIDITTDGGRRGILTRATPTDGAGPDGRGPDDRRRGGRGPDERSTRPLGVPLVPPFSLVNRATLPALNRAYFHLQKRSAGRSVEHYRTFFYPLDAIANWNRLYGPRGFYQHQSVIPPASAREATREILAEIGKTGTGSFLGVLKTMGTTPPVGMLSFAAPGVSVALDFPAASPETPALLERLDRIVATAEGRIYPAKDARMPRELFRAGYPRIDEFATYRDPGIASDLARRLLGS</sequence>
<feature type="compositionally biased region" description="Basic and acidic residues" evidence="3">
    <location>
        <begin position="244"/>
        <end position="261"/>
    </location>
</feature>
<gene>
    <name evidence="5" type="ORF">ACFOYW_12945</name>
</gene>
<evidence type="ECO:0000256" key="2">
    <source>
        <dbReference type="ARBA" id="ARBA00023002"/>
    </source>
</evidence>
<feature type="region of interest" description="Disordered" evidence="3">
    <location>
        <begin position="228"/>
        <end position="266"/>
    </location>
</feature>
<comment type="caution">
    <text evidence="5">The sequence shown here is derived from an EMBL/GenBank/DDBJ whole genome shotgun (WGS) entry which is preliminary data.</text>
</comment>
<feature type="domain" description="FAD-binding PCMH-type" evidence="4">
    <location>
        <begin position="13"/>
        <end position="182"/>
    </location>
</feature>
<evidence type="ECO:0000313" key="5">
    <source>
        <dbReference type="EMBL" id="MFC4244281.1"/>
    </source>
</evidence>
<proteinExistence type="inferred from homology"/>
<dbReference type="InterPro" id="IPR050432">
    <property type="entry name" value="FAD-linked_Oxidoreductases_BP"/>
</dbReference>
<comment type="similarity">
    <text evidence="1">Belongs to the oxygen-dependent FAD-linked oxidoreductase family.</text>
</comment>
<accession>A0ABV8Q9Z4</accession>
<evidence type="ECO:0000313" key="6">
    <source>
        <dbReference type="Proteomes" id="UP001595900"/>
    </source>
</evidence>
<dbReference type="Pfam" id="PF01565">
    <property type="entry name" value="FAD_binding_4"/>
    <property type="match status" value="1"/>
</dbReference>
<evidence type="ECO:0000259" key="4">
    <source>
        <dbReference type="PROSITE" id="PS51387"/>
    </source>
</evidence>
<dbReference type="InterPro" id="IPR036318">
    <property type="entry name" value="FAD-bd_PCMH-like_sf"/>
</dbReference>
<evidence type="ECO:0000256" key="3">
    <source>
        <dbReference type="SAM" id="MobiDB-lite"/>
    </source>
</evidence>
<dbReference type="PANTHER" id="PTHR13878:SF53">
    <property type="entry name" value="CYTOKININ DEHYDROGENASE 6"/>
    <property type="match status" value="1"/>
</dbReference>
<dbReference type="Proteomes" id="UP001595900">
    <property type="component" value="Unassembled WGS sequence"/>
</dbReference>
<organism evidence="5 6">
    <name type="scientific">Gryllotalpicola reticulitermitis</name>
    <dbReference type="NCBI Taxonomy" id="1184153"/>
    <lineage>
        <taxon>Bacteria</taxon>
        <taxon>Bacillati</taxon>
        <taxon>Actinomycetota</taxon>
        <taxon>Actinomycetes</taxon>
        <taxon>Micrococcales</taxon>
        <taxon>Microbacteriaceae</taxon>
        <taxon>Gryllotalpicola</taxon>
    </lineage>
</organism>
<evidence type="ECO:0000256" key="1">
    <source>
        <dbReference type="ARBA" id="ARBA00005466"/>
    </source>
</evidence>
<dbReference type="PROSITE" id="PS51387">
    <property type="entry name" value="FAD_PCMH"/>
    <property type="match status" value="1"/>
</dbReference>
<dbReference type="RefSeq" id="WP_390229467.1">
    <property type="nucleotide sequence ID" value="NZ_JBHSCN010000005.1"/>
</dbReference>
<keyword evidence="2" id="KW-0560">Oxidoreductase</keyword>
<dbReference type="Gene3D" id="3.30.465.10">
    <property type="match status" value="1"/>
</dbReference>
<dbReference type="PANTHER" id="PTHR13878">
    <property type="entry name" value="GULONOLACTONE OXIDASE"/>
    <property type="match status" value="1"/>
</dbReference>
<dbReference type="SUPFAM" id="SSF56176">
    <property type="entry name" value="FAD-binding/transporter-associated domain-like"/>
    <property type="match status" value="1"/>
</dbReference>